<evidence type="ECO:0000256" key="2">
    <source>
        <dbReference type="ARBA" id="ARBA00022475"/>
    </source>
</evidence>
<feature type="transmembrane region" description="Helical" evidence="7">
    <location>
        <begin position="233"/>
        <end position="252"/>
    </location>
</feature>
<keyword evidence="6 7" id="KW-0472">Membrane</keyword>
<evidence type="ECO:0000256" key="5">
    <source>
        <dbReference type="ARBA" id="ARBA00022989"/>
    </source>
</evidence>
<feature type="transmembrane region" description="Helical" evidence="7">
    <location>
        <begin position="202"/>
        <end position="221"/>
    </location>
</feature>
<feature type="transmembrane region" description="Helical" evidence="7">
    <location>
        <begin position="176"/>
        <end position="196"/>
    </location>
</feature>
<sequence>MEWEADFLEKLQSVSNDASNFFWKLASLLGEEMVVIAVVMFFYWCVDKRKGFKMMNIYFVSAAIVAGVKALVRRVRPFNAYPDKVRSIGDASTDYCFPSGHTNSVTALAALTVREFPKARKATIPIGIVVVLLVMLSRMFLGQHYPTDVLAGAATGILIVALFGWLYDFLGDREEYLAFVLAPAAIVASVLIGIFADPDFTDTALTLTGVMTSVYACYFIEKRFVKWETKASVLQNILKFVLGAAGAMVIYLPFELSAFADITVWVTAFVRYFLIGIWLILGAPLAFKALGLYKKDETKSAKPA</sequence>
<feature type="transmembrane region" description="Helical" evidence="7">
    <location>
        <begin position="124"/>
        <end position="143"/>
    </location>
</feature>
<dbReference type="GO" id="GO:0016787">
    <property type="term" value="F:hydrolase activity"/>
    <property type="evidence" value="ECO:0007669"/>
    <property type="project" value="UniProtKB-KW"/>
</dbReference>
<evidence type="ECO:0000256" key="6">
    <source>
        <dbReference type="ARBA" id="ARBA00023136"/>
    </source>
</evidence>
<feature type="transmembrane region" description="Helical" evidence="7">
    <location>
        <begin position="149"/>
        <end position="169"/>
    </location>
</feature>
<dbReference type="SUPFAM" id="SSF48317">
    <property type="entry name" value="Acid phosphatase/Vanadium-dependent haloperoxidase"/>
    <property type="match status" value="1"/>
</dbReference>
<gene>
    <name evidence="9" type="ORF">H9892_03260</name>
</gene>
<keyword evidence="2" id="KW-1003">Cell membrane</keyword>
<organism evidence="9 10">
    <name type="scientific">Candidatus Protoclostridium stercorigallinarum</name>
    <dbReference type="NCBI Taxonomy" id="2838741"/>
    <lineage>
        <taxon>Bacteria</taxon>
        <taxon>Bacillati</taxon>
        <taxon>Bacillota</taxon>
        <taxon>Clostridia</taxon>
        <taxon>Candidatus Protoclostridium</taxon>
    </lineage>
</organism>
<dbReference type="AlphaFoldDB" id="A0A9D1PZ88"/>
<comment type="caution">
    <text evidence="9">The sequence shown here is derived from an EMBL/GenBank/DDBJ whole genome shotgun (WGS) entry which is preliminary data.</text>
</comment>
<keyword evidence="3 7" id="KW-0812">Transmembrane</keyword>
<evidence type="ECO:0000256" key="7">
    <source>
        <dbReference type="SAM" id="Phobius"/>
    </source>
</evidence>
<name>A0A9D1PZ88_9FIRM</name>
<keyword evidence="5 7" id="KW-1133">Transmembrane helix</keyword>
<dbReference type="PANTHER" id="PTHR14969">
    <property type="entry name" value="SPHINGOSINE-1-PHOSPHATE PHOSPHOHYDROLASE"/>
    <property type="match status" value="1"/>
</dbReference>
<dbReference type="Gene3D" id="1.20.144.10">
    <property type="entry name" value="Phosphatidic acid phosphatase type 2/haloperoxidase"/>
    <property type="match status" value="1"/>
</dbReference>
<accession>A0A9D1PZ88</accession>
<proteinExistence type="predicted"/>
<keyword evidence="4" id="KW-0378">Hydrolase</keyword>
<feature type="transmembrane region" description="Helical" evidence="7">
    <location>
        <begin position="21"/>
        <end position="43"/>
    </location>
</feature>
<evidence type="ECO:0000313" key="9">
    <source>
        <dbReference type="EMBL" id="HIW02334.1"/>
    </source>
</evidence>
<dbReference type="Proteomes" id="UP000823990">
    <property type="component" value="Unassembled WGS sequence"/>
</dbReference>
<dbReference type="PANTHER" id="PTHR14969:SF62">
    <property type="entry name" value="DECAPRENYLPHOSPHORYL-5-PHOSPHORIBOSE PHOSPHATASE RV3807C-RELATED"/>
    <property type="match status" value="1"/>
</dbReference>
<feature type="domain" description="Phosphatidic acid phosphatase type 2/haloperoxidase" evidence="8">
    <location>
        <begin position="52"/>
        <end position="164"/>
    </location>
</feature>
<evidence type="ECO:0000259" key="8">
    <source>
        <dbReference type="SMART" id="SM00014"/>
    </source>
</evidence>
<dbReference type="SMART" id="SM00014">
    <property type="entry name" value="acidPPc"/>
    <property type="match status" value="1"/>
</dbReference>
<dbReference type="InterPro" id="IPR000326">
    <property type="entry name" value="PAP2/HPO"/>
</dbReference>
<protein>
    <submittedName>
        <fullName evidence="9">Phosphatase PAP2 family protein</fullName>
    </submittedName>
</protein>
<evidence type="ECO:0000256" key="3">
    <source>
        <dbReference type="ARBA" id="ARBA00022692"/>
    </source>
</evidence>
<evidence type="ECO:0000313" key="10">
    <source>
        <dbReference type="Proteomes" id="UP000823990"/>
    </source>
</evidence>
<dbReference type="InterPro" id="IPR036938">
    <property type="entry name" value="PAP2/HPO_sf"/>
</dbReference>
<feature type="transmembrane region" description="Helical" evidence="7">
    <location>
        <begin position="272"/>
        <end position="293"/>
    </location>
</feature>
<reference evidence="9" key="1">
    <citation type="journal article" date="2021" name="PeerJ">
        <title>Extensive microbial diversity within the chicken gut microbiome revealed by metagenomics and culture.</title>
        <authorList>
            <person name="Gilroy R."/>
            <person name="Ravi A."/>
            <person name="Getino M."/>
            <person name="Pursley I."/>
            <person name="Horton D.L."/>
            <person name="Alikhan N.F."/>
            <person name="Baker D."/>
            <person name="Gharbi K."/>
            <person name="Hall N."/>
            <person name="Watson M."/>
            <person name="Adriaenssens E.M."/>
            <person name="Foster-Nyarko E."/>
            <person name="Jarju S."/>
            <person name="Secka A."/>
            <person name="Antonio M."/>
            <person name="Oren A."/>
            <person name="Chaudhuri R.R."/>
            <person name="La Ragione R."/>
            <person name="Hildebrand F."/>
            <person name="Pallen M.J."/>
        </authorList>
    </citation>
    <scope>NUCLEOTIDE SEQUENCE</scope>
    <source>
        <strain evidence="9">12435</strain>
    </source>
</reference>
<evidence type="ECO:0000256" key="4">
    <source>
        <dbReference type="ARBA" id="ARBA00022801"/>
    </source>
</evidence>
<comment type="subcellular location">
    <subcellularLocation>
        <location evidence="1">Cell membrane</location>
        <topology evidence="1">Multi-pass membrane protein</topology>
    </subcellularLocation>
</comment>
<dbReference type="Pfam" id="PF01569">
    <property type="entry name" value="PAP2"/>
    <property type="match status" value="1"/>
</dbReference>
<dbReference type="GO" id="GO:0005886">
    <property type="term" value="C:plasma membrane"/>
    <property type="evidence" value="ECO:0007669"/>
    <property type="project" value="UniProtKB-SubCell"/>
</dbReference>
<reference evidence="9" key="2">
    <citation type="submission" date="2021-04" db="EMBL/GenBank/DDBJ databases">
        <authorList>
            <person name="Gilroy R."/>
        </authorList>
    </citation>
    <scope>NUCLEOTIDE SEQUENCE</scope>
    <source>
        <strain evidence="9">12435</strain>
    </source>
</reference>
<dbReference type="EMBL" id="DXHS01000058">
    <property type="protein sequence ID" value="HIW02334.1"/>
    <property type="molecule type" value="Genomic_DNA"/>
</dbReference>
<evidence type="ECO:0000256" key="1">
    <source>
        <dbReference type="ARBA" id="ARBA00004651"/>
    </source>
</evidence>